<dbReference type="Proteomes" id="UP000466442">
    <property type="component" value="Linkage Group LG9"/>
</dbReference>
<dbReference type="EMBL" id="WIXP02000009">
    <property type="protein sequence ID" value="KAF6205534.1"/>
    <property type="molecule type" value="Genomic_DNA"/>
</dbReference>
<comment type="caution">
    <text evidence="1">The sequence shown here is derived from an EMBL/GenBank/DDBJ whole genome shotgun (WGS) entry which is preliminary data.</text>
</comment>
<proteinExistence type="predicted"/>
<evidence type="ECO:0000313" key="2">
    <source>
        <dbReference type="Proteomes" id="UP000466442"/>
    </source>
</evidence>
<sequence length="75" mass="8483">MKELLLLFSLVAMTFAMLGVLPEKHCHLQKLESSGLKIVNMTRKQAGNDRFIGYEEVCRKVYQGGRTSKGAKRLL</sequence>
<name>A0A6A4JUY3_APOLU</name>
<protein>
    <submittedName>
        <fullName evidence="1">Uncharacterized protein</fullName>
    </submittedName>
</protein>
<keyword evidence="2" id="KW-1185">Reference proteome</keyword>
<accession>A0A6A4JUY3</accession>
<organism evidence="1 2">
    <name type="scientific">Apolygus lucorum</name>
    <name type="common">Small green plant bug</name>
    <name type="synonym">Lygocoris lucorum</name>
    <dbReference type="NCBI Taxonomy" id="248454"/>
    <lineage>
        <taxon>Eukaryota</taxon>
        <taxon>Metazoa</taxon>
        <taxon>Ecdysozoa</taxon>
        <taxon>Arthropoda</taxon>
        <taxon>Hexapoda</taxon>
        <taxon>Insecta</taxon>
        <taxon>Pterygota</taxon>
        <taxon>Neoptera</taxon>
        <taxon>Paraneoptera</taxon>
        <taxon>Hemiptera</taxon>
        <taxon>Heteroptera</taxon>
        <taxon>Panheteroptera</taxon>
        <taxon>Cimicomorpha</taxon>
        <taxon>Miridae</taxon>
        <taxon>Mirini</taxon>
        <taxon>Apolygus</taxon>
    </lineage>
</organism>
<dbReference type="AlphaFoldDB" id="A0A6A4JUY3"/>
<reference evidence="1" key="1">
    <citation type="journal article" date="2021" name="Mol. Ecol. Resour.">
        <title>Apolygus lucorum genome provides insights into omnivorousness and mesophyll feeding.</title>
        <authorList>
            <person name="Liu Y."/>
            <person name="Liu H."/>
            <person name="Wang H."/>
            <person name="Huang T."/>
            <person name="Liu B."/>
            <person name="Yang B."/>
            <person name="Yin L."/>
            <person name="Li B."/>
            <person name="Zhang Y."/>
            <person name="Zhang S."/>
            <person name="Jiang F."/>
            <person name="Zhang X."/>
            <person name="Ren Y."/>
            <person name="Wang B."/>
            <person name="Wang S."/>
            <person name="Lu Y."/>
            <person name="Wu K."/>
            <person name="Fan W."/>
            <person name="Wang G."/>
        </authorList>
    </citation>
    <scope>NUCLEOTIDE SEQUENCE</scope>
    <source>
        <strain evidence="1">12Hb</strain>
    </source>
</reference>
<evidence type="ECO:0000313" key="1">
    <source>
        <dbReference type="EMBL" id="KAF6205534.1"/>
    </source>
</evidence>
<gene>
    <name evidence="1" type="ORF">GE061_019707</name>
</gene>